<feature type="transmembrane region" description="Helical" evidence="7">
    <location>
        <begin position="137"/>
        <end position="160"/>
    </location>
</feature>
<dbReference type="InterPro" id="IPR035906">
    <property type="entry name" value="MetI-like_sf"/>
</dbReference>
<keyword evidence="11" id="KW-1185">Reference proteome</keyword>
<sequence>MESTRASRFRGRGPESQGAGAKKAGAKEGGSQGVGARGEKSLWIAASVLILVWTVFPILWIVMLSFKRPGEIGNSRGFLPEHWTWDNYRTVFRTDLFTSALINSIGISLIATFVGVVFATLVAYAIARLEFPGKKTILSFALAIAMFPVVSLVGPLFNLWRDVGLYDTWPGLIIPYISFALPLAIWTLSAFFREIPWEMEQAAQVDGATTWQAFRKVIVPLAAPGVFTAAILTFFFCWNDFVFGISLTSTDSARPVPAALAFFSGASQFQQPTTAICAAAVVVTVPVIVIVLLFQRRIVAGLTSGAVKG</sequence>
<keyword evidence="6 7" id="KW-0472">Membrane</keyword>
<evidence type="ECO:0000256" key="6">
    <source>
        <dbReference type="ARBA" id="ARBA00023136"/>
    </source>
</evidence>
<evidence type="ECO:0000259" key="9">
    <source>
        <dbReference type="PROSITE" id="PS50928"/>
    </source>
</evidence>
<dbReference type="InterPro" id="IPR000515">
    <property type="entry name" value="MetI-like"/>
</dbReference>
<keyword evidence="2 7" id="KW-0813">Transport</keyword>
<organism evidence="10 11">
    <name type="scientific">Actinomadura yumaensis</name>
    <dbReference type="NCBI Taxonomy" id="111807"/>
    <lineage>
        <taxon>Bacteria</taxon>
        <taxon>Bacillati</taxon>
        <taxon>Actinomycetota</taxon>
        <taxon>Actinomycetes</taxon>
        <taxon>Streptosporangiales</taxon>
        <taxon>Thermomonosporaceae</taxon>
        <taxon>Actinomadura</taxon>
    </lineage>
</organism>
<dbReference type="Proteomes" id="UP001596380">
    <property type="component" value="Unassembled WGS sequence"/>
</dbReference>
<evidence type="ECO:0000256" key="2">
    <source>
        <dbReference type="ARBA" id="ARBA00022448"/>
    </source>
</evidence>
<comment type="similarity">
    <text evidence="7">Belongs to the binding-protein-dependent transport system permease family.</text>
</comment>
<dbReference type="PROSITE" id="PS50928">
    <property type="entry name" value="ABC_TM1"/>
    <property type="match status" value="1"/>
</dbReference>
<dbReference type="SUPFAM" id="SSF161098">
    <property type="entry name" value="MetI-like"/>
    <property type="match status" value="1"/>
</dbReference>
<proteinExistence type="inferred from homology"/>
<dbReference type="CDD" id="cd06261">
    <property type="entry name" value="TM_PBP2"/>
    <property type="match status" value="1"/>
</dbReference>
<feature type="region of interest" description="Disordered" evidence="8">
    <location>
        <begin position="1"/>
        <end position="35"/>
    </location>
</feature>
<feature type="transmembrane region" description="Helical" evidence="7">
    <location>
        <begin position="273"/>
        <end position="294"/>
    </location>
</feature>
<evidence type="ECO:0000256" key="4">
    <source>
        <dbReference type="ARBA" id="ARBA00022692"/>
    </source>
</evidence>
<name>A0ABW2CHN8_9ACTN</name>
<evidence type="ECO:0000256" key="7">
    <source>
        <dbReference type="RuleBase" id="RU363032"/>
    </source>
</evidence>
<accession>A0ABW2CHN8</accession>
<feature type="transmembrane region" description="Helical" evidence="7">
    <location>
        <begin position="213"/>
        <end position="236"/>
    </location>
</feature>
<dbReference type="PANTHER" id="PTHR32243">
    <property type="entry name" value="MALTOSE TRANSPORT SYSTEM PERMEASE-RELATED"/>
    <property type="match status" value="1"/>
</dbReference>
<dbReference type="PANTHER" id="PTHR32243:SF18">
    <property type="entry name" value="INNER MEMBRANE ABC TRANSPORTER PERMEASE PROTEIN YCJP"/>
    <property type="match status" value="1"/>
</dbReference>
<keyword evidence="3" id="KW-1003">Cell membrane</keyword>
<feature type="transmembrane region" description="Helical" evidence="7">
    <location>
        <begin position="42"/>
        <end position="66"/>
    </location>
</feature>
<evidence type="ECO:0000313" key="11">
    <source>
        <dbReference type="Proteomes" id="UP001596380"/>
    </source>
</evidence>
<dbReference type="RefSeq" id="WP_160820887.1">
    <property type="nucleotide sequence ID" value="NZ_JBHSXE010000001.1"/>
</dbReference>
<evidence type="ECO:0000256" key="1">
    <source>
        <dbReference type="ARBA" id="ARBA00004651"/>
    </source>
</evidence>
<dbReference type="Gene3D" id="1.10.3720.10">
    <property type="entry name" value="MetI-like"/>
    <property type="match status" value="1"/>
</dbReference>
<feature type="transmembrane region" description="Helical" evidence="7">
    <location>
        <begin position="172"/>
        <end position="192"/>
    </location>
</feature>
<dbReference type="InterPro" id="IPR050901">
    <property type="entry name" value="BP-dep_ABC_trans_perm"/>
</dbReference>
<protein>
    <submittedName>
        <fullName evidence="10">Carbohydrate ABC transporter permease</fullName>
    </submittedName>
</protein>
<dbReference type="EMBL" id="JBHSXS010000005">
    <property type="protein sequence ID" value="MFC6880515.1"/>
    <property type="molecule type" value="Genomic_DNA"/>
</dbReference>
<evidence type="ECO:0000256" key="5">
    <source>
        <dbReference type="ARBA" id="ARBA00022989"/>
    </source>
</evidence>
<keyword evidence="5 7" id="KW-1133">Transmembrane helix</keyword>
<comment type="subcellular location">
    <subcellularLocation>
        <location evidence="1 7">Cell membrane</location>
        <topology evidence="1 7">Multi-pass membrane protein</topology>
    </subcellularLocation>
</comment>
<evidence type="ECO:0000313" key="10">
    <source>
        <dbReference type="EMBL" id="MFC6880515.1"/>
    </source>
</evidence>
<dbReference type="Pfam" id="PF00528">
    <property type="entry name" value="BPD_transp_1"/>
    <property type="match status" value="1"/>
</dbReference>
<comment type="caution">
    <text evidence="10">The sequence shown here is derived from an EMBL/GenBank/DDBJ whole genome shotgun (WGS) entry which is preliminary data.</text>
</comment>
<keyword evidence="4 7" id="KW-0812">Transmembrane</keyword>
<feature type="domain" description="ABC transmembrane type-1" evidence="9">
    <location>
        <begin position="101"/>
        <end position="294"/>
    </location>
</feature>
<evidence type="ECO:0000256" key="3">
    <source>
        <dbReference type="ARBA" id="ARBA00022475"/>
    </source>
</evidence>
<evidence type="ECO:0000256" key="8">
    <source>
        <dbReference type="SAM" id="MobiDB-lite"/>
    </source>
</evidence>
<reference evidence="11" key="1">
    <citation type="journal article" date="2019" name="Int. J. Syst. Evol. Microbiol.">
        <title>The Global Catalogue of Microorganisms (GCM) 10K type strain sequencing project: providing services to taxonomists for standard genome sequencing and annotation.</title>
        <authorList>
            <consortium name="The Broad Institute Genomics Platform"/>
            <consortium name="The Broad Institute Genome Sequencing Center for Infectious Disease"/>
            <person name="Wu L."/>
            <person name="Ma J."/>
        </authorList>
    </citation>
    <scope>NUCLEOTIDE SEQUENCE [LARGE SCALE GENOMIC DNA]</scope>
    <source>
        <strain evidence="11">JCM 3369</strain>
    </source>
</reference>
<feature type="transmembrane region" description="Helical" evidence="7">
    <location>
        <begin position="100"/>
        <end position="125"/>
    </location>
</feature>
<gene>
    <name evidence="10" type="ORF">ACFQKB_12160</name>
</gene>